<dbReference type="Proteomes" id="UP000234329">
    <property type="component" value="Unassembled WGS sequence"/>
</dbReference>
<dbReference type="EMBL" id="MXAV01000046">
    <property type="protein sequence ID" value="PKY09902.1"/>
    <property type="molecule type" value="Genomic_DNA"/>
</dbReference>
<protein>
    <recommendedName>
        <fullName evidence="4">SdpI family protein</fullName>
    </recommendedName>
</protein>
<keyword evidence="1" id="KW-0472">Membrane</keyword>
<sequence>MLATLQMLYRVEECSSVVENISRKHIVGVTMMNNGFLSFFICMIGLIALLAALPLYFQKIRPNGFYGIRVPKALESEEAWYAINKMAGGKIAVGGSIMIASGILILFLHQIEGKENQALVIVMVMTVALLGGASSKILRPS</sequence>
<accession>A0A2I1DJ54</accession>
<keyword evidence="1" id="KW-0812">Transmembrane</keyword>
<reference evidence="2 3" key="1">
    <citation type="submission" date="2017-03" db="EMBL/GenBank/DDBJ databases">
        <title>Draft genime sequence of the acidophilic sulfur-oxidizing bacterium Acidithiobacillus sp. SH, isolated from seawater.</title>
        <authorList>
            <person name="Sharmin S."/>
            <person name="Tokuhisa M."/>
            <person name="Kanao T."/>
            <person name="Kamimura K."/>
        </authorList>
    </citation>
    <scope>NUCLEOTIDE SEQUENCE [LARGE SCALE GENOMIC DNA]</scope>
    <source>
        <strain evidence="2 3">SH</strain>
    </source>
</reference>
<dbReference type="InParanoid" id="A0A2I1DJ54"/>
<dbReference type="AlphaFoldDB" id="A0A2I1DJ54"/>
<gene>
    <name evidence="2" type="ORF">B1757_12610</name>
</gene>
<keyword evidence="3" id="KW-1185">Reference proteome</keyword>
<name>A0A2I1DJ54_9PROT</name>
<organism evidence="2 3">
    <name type="scientific">Acidithiobacillus marinus</name>
    <dbReference type="NCBI Taxonomy" id="187490"/>
    <lineage>
        <taxon>Bacteria</taxon>
        <taxon>Pseudomonadati</taxon>
        <taxon>Pseudomonadota</taxon>
        <taxon>Acidithiobacillia</taxon>
        <taxon>Acidithiobacillales</taxon>
        <taxon>Acidithiobacillaceae</taxon>
        <taxon>Acidithiobacillus</taxon>
    </lineage>
</organism>
<keyword evidence="1" id="KW-1133">Transmembrane helix</keyword>
<proteinExistence type="predicted"/>
<evidence type="ECO:0000313" key="3">
    <source>
        <dbReference type="Proteomes" id="UP000234329"/>
    </source>
</evidence>
<feature type="transmembrane region" description="Helical" evidence="1">
    <location>
        <begin position="117"/>
        <end position="138"/>
    </location>
</feature>
<evidence type="ECO:0000256" key="1">
    <source>
        <dbReference type="SAM" id="Phobius"/>
    </source>
</evidence>
<dbReference type="Pfam" id="PF13630">
    <property type="entry name" value="SdpI"/>
    <property type="match status" value="1"/>
</dbReference>
<comment type="caution">
    <text evidence="2">The sequence shown here is derived from an EMBL/GenBank/DDBJ whole genome shotgun (WGS) entry which is preliminary data.</text>
</comment>
<feature type="transmembrane region" description="Helical" evidence="1">
    <location>
        <begin position="36"/>
        <end position="57"/>
    </location>
</feature>
<dbReference type="InterPro" id="IPR025962">
    <property type="entry name" value="SdpI/YhfL"/>
</dbReference>
<evidence type="ECO:0008006" key="4">
    <source>
        <dbReference type="Google" id="ProtNLM"/>
    </source>
</evidence>
<feature type="transmembrane region" description="Helical" evidence="1">
    <location>
        <begin position="91"/>
        <end position="111"/>
    </location>
</feature>
<evidence type="ECO:0000313" key="2">
    <source>
        <dbReference type="EMBL" id="PKY09902.1"/>
    </source>
</evidence>
<dbReference type="OrthoDB" id="9035280at2"/>